<evidence type="ECO:0000256" key="7">
    <source>
        <dbReference type="RuleBase" id="RU003435"/>
    </source>
</evidence>
<evidence type="ECO:0000256" key="6">
    <source>
        <dbReference type="ARBA" id="ARBA00023049"/>
    </source>
</evidence>
<dbReference type="PANTHER" id="PTHR43660:SF1">
    <property type="entry name" value="DIPEPTIDYL CARBOXYPEPTIDASE"/>
    <property type="match status" value="1"/>
</dbReference>
<dbReference type="PANTHER" id="PTHR43660">
    <property type="entry name" value="DIPEPTIDYL CARBOXYPEPTIDASE"/>
    <property type="match status" value="1"/>
</dbReference>
<evidence type="ECO:0000313" key="9">
    <source>
        <dbReference type="EMBL" id="GLY66721.1"/>
    </source>
</evidence>
<dbReference type="GO" id="GO:0004180">
    <property type="term" value="F:carboxypeptidase activity"/>
    <property type="evidence" value="ECO:0007669"/>
    <property type="project" value="TreeGrafter"/>
</dbReference>
<comment type="similarity">
    <text evidence="1 7">Belongs to the peptidase M3 family.</text>
</comment>
<dbReference type="GO" id="GO:0005829">
    <property type="term" value="C:cytosol"/>
    <property type="evidence" value="ECO:0007669"/>
    <property type="project" value="TreeGrafter"/>
</dbReference>
<evidence type="ECO:0000313" key="10">
    <source>
        <dbReference type="Proteomes" id="UP001165136"/>
    </source>
</evidence>
<proteinExistence type="inferred from homology"/>
<dbReference type="Gene3D" id="1.10.1370.40">
    <property type="match status" value="1"/>
</dbReference>
<evidence type="ECO:0000256" key="2">
    <source>
        <dbReference type="ARBA" id="ARBA00022670"/>
    </source>
</evidence>
<dbReference type="InterPro" id="IPR024077">
    <property type="entry name" value="Neurolysin/TOP_dom2"/>
</dbReference>
<keyword evidence="5 7" id="KW-0862">Zinc</keyword>
<name>A0A9W6R143_9PSEU</name>
<dbReference type="GO" id="GO:0006508">
    <property type="term" value="P:proteolysis"/>
    <property type="evidence" value="ECO:0007669"/>
    <property type="project" value="UniProtKB-KW"/>
</dbReference>
<organism evidence="9 10">
    <name type="scientific">Amycolatopsis taiwanensis</name>
    <dbReference type="NCBI Taxonomy" id="342230"/>
    <lineage>
        <taxon>Bacteria</taxon>
        <taxon>Bacillati</taxon>
        <taxon>Actinomycetota</taxon>
        <taxon>Actinomycetes</taxon>
        <taxon>Pseudonocardiales</taxon>
        <taxon>Pseudonocardiaceae</taxon>
        <taxon>Amycolatopsis</taxon>
    </lineage>
</organism>
<dbReference type="GO" id="GO:0004222">
    <property type="term" value="F:metalloendopeptidase activity"/>
    <property type="evidence" value="ECO:0007669"/>
    <property type="project" value="InterPro"/>
</dbReference>
<dbReference type="Pfam" id="PF01432">
    <property type="entry name" value="Peptidase_M3"/>
    <property type="match status" value="1"/>
</dbReference>
<protein>
    <submittedName>
        <fullName evidence="9">Peptidyl-dipeptidase Dcp</fullName>
    </submittedName>
</protein>
<dbReference type="Proteomes" id="UP001165136">
    <property type="component" value="Unassembled WGS sequence"/>
</dbReference>
<evidence type="ECO:0000256" key="5">
    <source>
        <dbReference type="ARBA" id="ARBA00022833"/>
    </source>
</evidence>
<dbReference type="InterPro" id="IPR034005">
    <property type="entry name" value="M3A_DCP"/>
</dbReference>
<keyword evidence="4 7" id="KW-0378">Hydrolase</keyword>
<feature type="domain" description="Peptidase M3A/M3B catalytic" evidence="8">
    <location>
        <begin position="230"/>
        <end position="677"/>
    </location>
</feature>
<evidence type="ECO:0000256" key="1">
    <source>
        <dbReference type="ARBA" id="ARBA00006040"/>
    </source>
</evidence>
<comment type="cofactor">
    <cofactor evidence="7">
        <name>Zn(2+)</name>
        <dbReference type="ChEBI" id="CHEBI:29105"/>
    </cofactor>
    <text evidence="7">Binds 1 zinc ion.</text>
</comment>
<dbReference type="AlphaFoldDB" id="A0A9W6R143"/>
<sequence>MTPDNPFATASDLPFGLPPFDRITDEHFAPAFEAGLTEHAAEIEAIAGNPEPATFENTIVALERSGRLLHRVSIVFFNLTSSDTNPVLQRLQADIAPRLAAHSDAIHLNPDLFARVRELYERRELLALDPESAWLLERVHTDFRRAGAGLAEPDQQRLRLLNEELSALSTEFQENLLRDTNDLAVLVDDAAELAGLSPDAIAAAGEAANARGEHGKYLLNLSLPTSQPLLASLENRALRERVFTASSARGNRGNDNDNNAVLARIAALRAERAAVLGYPHHAAYVIADQTAGTSEAAVGLLERLAPAAVANARREAEELQSLLERDVPGARLEPWDWAFYAERVRKARYDLDDATLRPYFELDRVIRDGVFYAANRLYGLSFTERHDLPAYHPDVRVFEVSDADGSPLGLFLGDYYTRDSKRGGAWMNTFVDESGLLGERPVVVNNLNIAKPPSGEPTLLTLDEVTTAFHEFGHALHGLLSAVRYPTFSGTSVPRDFVEYPSQVNEMWMLWPEVLTNYARHYRTGEPLPSHLVDRLQEAAQYGEGFSTTEYLAAALLDQAWHGLSADDRVENVGRFEAAALEKAGVALPTVPPRYRSTYFAHVFSGGYSAGYYSYIWSEVLDADTVEWFKENGGLKRENGDHFRRELLSRGGSLDSMAAYRSFRGRDPEIQPLLTRRGLTVEESA</sequence>
<evidence type="ECO:0000256" key="3">
    <source>
        <dbReference type="ARBA" id="ARBA00022723"/>
    </source>
</evidence>
<accession>A0A9W6R143</accession>
<dbReference type="Gene3D" id="1.10.1370.10">
    <property type="entry name" value="Neurolysin, domain 3"/>
    <property type="match status" value="1"/>
</dbReference>
<keyword evidence="6 7" id="KW-0482">Metalloprotease</keyword>
<dbReference type="SUPFAM" id="SSF55486">
    <property type="entry name" value="Metalloproteases ('zincins'), catalytic domain"/>
    <property type="match status" value="1"/>
</dbReference>
<dbReference type="EMBL" id="BSTI01000006">
    <property type="protein sequence ID" value="GLY66721.1"/>
    <property type="molecule type" value="Genomic_DNA"/>
</dbReference>
<comment type="caution">
    <text evidence="9">The sequence shown here is derived from an EMBL/GenBank/DDBJ whole genome shotgun (WGS) entry which is preliminary data.</text>
</comment>
<keyword evidence="2 7" id="KW-0645">Protease</keyword>
<evidence type="ECO:0000256" key="4">
    <source>
        <dbReference type="ARBA" id="ARBA00022801"/>
    </source>
</evidence>
<dbReference type="InterPro" id="IPR045090">
    <property type="entry name" value="Pept_M3A_M3B"/>
</dbReference>
<gene>
    <name evidence="9" type="primary">dcp</name>
    <name evidence="9" type="ORF">Atai01_33400</name>
</gene>
<evidence type="ECO:0000259" key="8">
    <source>
        <dbReference type="Pfam" id="PF01432"/>
    </source>
</evidence>
<reference evidence="9" key="1">
    <citation type="submission" date="2023-03" db="EMBL/GenBank/DDBJ databases">
        <title>Amycolatopsis taiwanensis NBRC 103393.</title>
        <authorList>
            <person name="Ichikawa N."/>
            <person name="Sato H."/>
            <person name="Tonouchi N."/>
        </authorList>
    </citation>
    <scope>NUCLEOTIDE SEQUENCE</scope>
    <source>
        <strain evidence="9">NBRC 103393</strain>
    </source>
</reference>
<keyword evidence="10" id="KW-1185">Reference proteome</keyword>
<keyword evidence="3 7" id="KW-0479">Metal-binding</keyword>
<dbReference type="FunFam" id="3.40.390.10:FF:000009">
    <property type="entry name" value="Oligopeptidase A"/>
    <property type="match status" value="1"/>
</dbReference>
<dbReference type="InterPro" id="IPR024079">
    <property type="entry name" value="MetalloPept_cat_dom_sf"/>
</dbReference>
<dbReference type="InterPro" id="IPR001567">
    <property type="entry name" value="Pept_M3A_M3B_dom"/>
</dbReference>
<dbReference type="CDD" id="cd06456">
    <property type="entry name" value="M3A_DCP"/>
    <property type="match status" value="1"/>
</dbReference>
<dbReference type="GO" id="GO:0046872">
    <property type="term" value="F:metal ion binding"/>
    <property type="evidence" value="ECO:0007669"/>
    <property type="project" value="UniProtKB-UniRule"/>
</dbReference>
<dbReference type="Gene3D" id="3.40.390.10">
    <property type="entry name" value="Collagenase (Catalytic Domain)"/>
    <property type="match status" value="1"/>
</dbReference>